<dbReference type="STRING" id="1314800.A0A1B7NCE6"/>
<name>A0A1B7NCE6_9AGAM</name>
<protein>
    <recommendedName>
        <fullName evidence="2">Survival Motor Neuron Gemin2-binding domain-containing protein</fullName>
    </recommendedName>
</protein>
<feature type="compositionally biased region" description="Low complexity" evidence="1">
    <location>
        <begin position="155"/>
        <end position="165"/>
    </location>
</feature>
<dbReference type="CDD" id="cd22852">
    <property type="entry name" value="SMN_C"/>
    <property type="match status" value="1"/>
</dbReference>
<evidence type="ECO:0000313" key="4">
    <source>
        <dbReference type="Proteomes" id="UP000092154"/>
    </source>
</evidence>
<sequence length="276" mass="30617">MNSRRQLVQYGDLEQTQQTNGASSSAAAIHHSPQPPPSKKRKRSNQKTQRSRKTAHWDDTGDLTSQMNYDDANAQAEDGEIGEEESRELTHDEIWDDSALIDAWNSATAEYEAFHGKSQNWKSESKPVKKSPLWYNIPYNSPTEKTKRPSSTQVAASEEAAGRAATVEGEDSAPLDFDTFVPSYDPSLPTSSAHPPAPESSFFVPAPSTIMVSRDEAFNRALSAMYWGGYWTAVYHSQTQHPSQEVGGEEDQEYEEGDEGDEETSEADPDLVPAQR</sequence>
<feature type="region of interest" description="Disordered" evidence="1">
    <location>
        <begin position="1"/>
        <end position="89"/>
    </location>
</feature>
<evidence type="ECO:0000313" key="3">
    <source>
        <dbReference type="EMBL" id="OAX42551.1"/>
    </source>
</evidence>
<feature type="compositionally biased region" description="Low complexity" evidence="1">
    <location>
        <begin position="22"/>
        <end position="32"/>
    </location>
</feature>
<accession>A0A1B7NCE6</accession>
<feature type="compositionally biased region" description="Polar residues" evidence="1">
    <location>
        <begin position="140"/>
        <end position="154"/>
    </location>
</feature>
<dbReference type="InParanoid" id="A0A1B7NCE6"/>
<evidence type="ECO:0000256" key="1">
    <source>
        <dbReference type="SAM" id="MobiDB-lite"/>
    </source>
</evidence>
<evidence type="ECO:0000259" key="2">
    <source>
        <dbReference type="Pfam" id="PF20636"/>
    </source>
</evidence>
<feature type="region of interest" description="Disordered" evidence="1">
    <location>
        <begin position="239"/>
        <end position="276"/>
    </location>
</feature>
<dbReference type="Proteomes" id="UP000092154">
    <property type="component" value="Unassembled WGS sequence"/>
</dbReference>
<keyword evidence="4" id="KW-1185">Reference proteome</keyword>
<feature type="domain" description="Survival Motor Neuron Gemin2-binding" evidence="2">
    <location>
        <begin position="92"/>
        <end position="115"/>
    </location>
</feature>
<reference evidence="3 4" key="1">
    <citation type="submission" date="2016-06" db="EMBL/GenBank/DDBJ databases">
        <title>Comparative genomics of the ectomycorrhizal sister species Rhizopogon vinicolor and Rhizopogon vesiculosus (Basidiomycota: Boletales) reveals a divergence of the mating type B locus.</title>
        <authorList>
            <consortium name="DOE Joint Genome Institute"/>
            <person name="Mujic A.B."/>
            <person name="Kuo A."/>
            <person name="Tritt A."/>
            <person name="Lipzen A."/>
            <person name="Chen C."/>
            <person name="Johnson J."/>
            <person name="Sharma A."/>
            <person name="Barry K."/>
            <person name="Grigoriev I.V."/>
            <person name="Spatafora J.W."/>
        </authorList>
    </citation>
    <scope>NUCLEOTIDE SEQUENCE [LARGE SCALE GENOMIC DNA]</scope>
    <source>
        <strain evidence="3 4">AM-OR11-026</strain>
    </source>
</reference>
<dbReference type="AlphaFoldDB" id="A0A1B7NCE6"/>
<dbReference type="EMBL" id="KV448154">
    <property type="protein sequence ID" value="OAX42551.1"/>
    <property type="molecule type" value="Genomic_DNA"/>
</dbReference>
<dbReference type="InterPro" id="IPR047313">
    <property type="entry name" value="SMN_C"/>
</dbReference>
<dbReference type="OrthoDB" id="197400at2759"/>
<dbReference type="CDD" id="cd22851">
    <property type="entry name" value="SMN_N"/>
    <property type="match status" value="1"/>
</dbReference>
<feature type="compositionally biased region" description="Acidic residues" evidence="1">
    <location>
        <begin position="247"/>
        <end position="269"/>
    </location>
</feature>
<gene>
    <name evidence="3" type="ORF">K503DRAFT_733328</name>
</gene>
<feature type="region of interest" description="Disordered" evidence="1">
    <location>
        <begin position="140"/>
        <end position="199"/>
    </location>
</feature>
<organism evidence="3 4">
    <name type="scientific">Rhizopogon vinicolor AM-OR11-026</name>
    <dbReference type="NCBI Taxonomy" id="1314800"/>
    <lineage>
        <taxon>Eukaryota</taxon>
        <taxon>Fungi</taxon>
        <taxon>Dikarya</taxon>
        <taxon>Basidiomycota</taxon>
        <taxon>Agaricomycotina</taxon>
        <taxon>Agaricomycetes</taxon>
        <taxon>Agaricomycetidae</taxon>
        <taxon>Boletales</taxon>
        <taxon>Suillineae</taxon>
        <taxon>Rhizopogonaceae</taxon>
        <taxon>Rhizopogon</taxon>
    </lineage>
</organism>
<dbReference type="Pfam" id="PF20636">
    <property type="entry name" value="SMN_G2-BD"/>
    <property type="match status" value="1"/>
</dbReference>
<proteinExistence type="predicted"/>
<dbReference type="InterPro" id="IPR049481">
    <property type="entry name" value="SMN_G2-BD"/>
</dbReference>
<feature type="compositionally biased region" description="Basic residues" evidence="1">
    <location>
        <begin position="38"/>
        <end position="54"/>
    </location>
</feature>
<feature type="compositionally biased region" description="Acidic residues" evidence="1">
    <location>
        <begin position="77"/>
        <end position="86"/>
    </location>
</feature>